<reference evidence="4" key="3">
    <citation type="submission" date="2017-01" db="EMBL/GenBank/DDBJ databases">
        <authorList>
            <person name="Varghese N."/>
            <person name="Submissions S."/>
        </authorList>
    </citation>
    <scope>NUCLEOTIDE SEQUENCE [LARGE SCALE GENOMIC DNA]</scope>
    <source>
        <strain evidence="4">DSM 21068</strain>
    </source>
</reference>
<reference evidence="3" key="2">
    <citation type="submission" date="2017-01" db="EMBL/GenBank/DDBJ databases">
        <authorList>
            <person name="Mah S.A."/>
            <person name="Swanson W.J."/>
            <person name="Moy G.W."/>
            <person name="Vacquier V.D."/>
        </authorList>
    </citation>
    <scope>NUCLEOTIDE SEQUENCE [LARGE SCALE GENOMIC DNA]</scope>
    <source>
        <strain evidence="3">DSM 21068</strain>
    </source>
</reference>
<feature type="domain" description="Carrier" evidence="1">
    <location>
        <begin position="12"/>
        <end position="68"/>
    </location>
</feature>
<dbReference type="STRING" id="551459.SAMN05421796_10831"/>
<dbReference type="EMBL" id="FTOJ01000008">
    <property type="protein sequence ID" value="SIS98103.1"/>
    <property type="molecule type" value="Genomic_DNA"/>
</dbReference>
<dbReference type="InterPro" id="IPR036736">
    <property type="entry name" value="ACP-like_sf"/>
</dbReference>
<evidence type="ECO:0000259" key="1">
    <source>
        <dbReference type="Pfam" id="PF00550"/>
    </source>
</evidence>
<sequence length="72" mass="8490">MEQFLENFYELLEETDRDAITPDTEFKNLDEWNSMTALMLIAMFDEQYEAKLNGDSINKATTLTDLYQLTQK</sequence>
<dbReference type="Pfam" id="PF00550">
    <property type="entry name" value="PP-binding"/>
    <property type="match status" value="1"/>
</dbReference>
<organism evidence="3 4">
    <name type="scientific">Chryseobacterium piscicola</name>
    <dbReference type="NCBI Taxonomy" id="551459"/>
    <lineage>
        <taxon>Bacteria</taxon>
        <taxon>Pseudomonadati</taxon>
        <taxon>Bacteroidota</taxon>
        <taxon>Flavobacteriia</taxon>
        <taxon>Flavobacteriales</taxon>
        <taxon>Weeksellaceae</taxon>
        <taxon>Chryseobacterium group</taxon>
        <taxon>Chryseobacterium</taxon>
    </lineage>
</organism>
<reference evidence="2 5" key="1">
    <citation type="submission" date="2016-11" db="EMBL/GenBank/DDBJ databases">
        <title>Whole genomes of Flavobacteriaceae.</title>
        <authorList>
            <person name="Stine C."/>
            <person name="Li C."/>
            <person name="Tadesse D."/>
        </authorList>
    </citation>
    <scope>NUCLEOTIDE SEQUENCE [LARGE SCALE GENOMIC DNA]</scope>
    <source>
        <strain evidence="2 5">DSM 21068</strain>
    </source>
</reference>
<dbReference type="Proteomes" id="UP000238314">
    <property type="component" value="Unassembled WGS sequence"/>
</dbReference>
<dbReference type="SUPFAM" id="SSF47336">
    <property type="entry name" value="ACP-like"/>
    <property type="match status" value="1"/>
</dbReference>
<keyword evidence="5" id="KW-1185">Reference proteome</keyword>
<dbReference type="AlphaFoldDB" id="A0A1N7NI51"/>
<protein>
    <submittedName>
        <fullName evidence="2">Acyl carrier protein</fullName>
    </submittedName>
    <submittedName>
        <fullName evidence="3">Phosphopantetheine attachment site</fullName>
    </submittedName>
</protein>
<proteinExistence type="predicted"/>
<dbReference type="RefSeq" id="WP_076452258.1">
    <property type="nucleotide sequence ID" value="NZ_FTOJ01000008.1"/>
</dbReference>
<dbReference type="Proteomes" id="UP000186246">
    <property type="component" value="Unassembled WGS sequence"/>
</dbReference>
<evidence type="ECO:0000313" key="2">
    <source>
        <dbReference type="EMBL" id="PQA90522.1"/>
    </source>
</evidence>
<evidence type="ECO:0000313" key="3">
    <source>
        <dbReference type="EMBL" id="SIS98103.1"/>
    </source>
</evidence>
<evidence type="ECO:0000313" key="4">
    <source>
        <dbReference type="Proteomes" id="UP000186246"/>
    </source>
</evidence>
<dbReference type="InterPro" id="IPR009081">
    <property type="entry name" value="PP-bd_ACP"/>
</dbReference>
<evidence type="ECO:0000313" key="5">
    <source>
        <dbReference type="Proteomes" id="UP000238314"/>
    </source>
</evidence>
<dbReference type="Gene3D" id="1.10.1200.10">
    <property type="entry name" value="ACP-like"/>
    <property type="match status" value="1"/>
</dbReference>
<dbReference type="EMBL" id="MUGO01000024">
    <property type="protein sequence ID" value="PQA90522.1"/>
    <property type="molecule type" value="Genomic_DNA"/>
</dbReference>
<gene>
    <name evidence="2" type="ORF">B0A70_14455</name>
    <name evidence="3" type="ORF">SAMN05421796_10831</name>
</gene>
<name>A0A1N7NI51_9FLAO</name>
<dbReference type="OrthoDB" id="675004at2"/>
<accession>A0A1N7NI51</accession>